<accession>A0A9W6J1J8</accession>
<feature type="chain" id="PRO_5040822251" description="Glycoside hydrolase family 1 protein" evidence="1">
    <location>
        <begin position="26"/>
        <end position="570"/>
    </location>
</feature>
<dbReference type="RefSeq" id="WP_271167923.1">
    <property type="nucleotide sequence ID" value="NZ_BSFI01000007.1"/>
</dbReference>
<keyword evidence="3" id="KW-1185">Reference proteome</keyword>
<gene>
    <name evidence="2" type="ORF">GCM10008179_13070</name>
</gene>
<dbReference type="Proteomes" id="UP001143372">
    <property type="component" value="Unassembled WGS sequence"/>
</dbReference>
<keyword evidence="1" id="KW-0732">Signal</keyword>
<dbReference type="InterPro" id="IPR017853">
    <property type="entry name" value="GH"/>
</dbReference>
<organism evidence="2 3">
    <name type="scientific">Hansschlegelia plantiphila</name>
    <dbReference type="NCBI Taxonomy" id="374655"/>
    <lineage>
        <taxon>Bacteria</taxon>
        <taxon>Pseudomonadati</taxon>
        <taxon>Pseudomonadota</taxon>
        <taxon>Alphaproteobacteria</taxon>
        <taxon>Hyphomicrobiales</taxon>
        <taxon>Methylopilaceae</taxon>
        <taxon>Hansschlegelia</taxon>
    </lineage>
</organism>
<comment type="caution">
    <text evidence="2">The sequence shown here is derived from an EMBL/GenBank/DDBJ whole genome shotgun (WGS) entry which is preliminary data.</text>
</comment>
<feature type="signal peptide" evidence="1">
    <location>
        <begin position="1"/>
        <end position="25"/>
    </location>
</feature>
<evidence type="ECO:0008006" key="4">
    <source>
        <dbReference type="Google" id="ProtNLM"/>
    </source>
</evidence>
<proteinExistence type="predicted"/>
<dbReference type="SUPFAM" id="SSF51445">
    <property type="entry name" value="(Trans)glycosidases"/>
    <property type="match status" value="1"/>
</dbReference>
<dbReference type="EMBL" id="BSFI01000007">
    <property type="protein sequence ID" value="GLK67669.1"/>
    <property type="molecule type" value="Genomic_DNA"/>
</dbReference>
<reference evidence="2" key="2">
    <citation type="submission" date="2023-01" db="EMBL/GenBank/DDBJ databases">
        <authorList>
            <person name="Sun Q."/>
            <person name="Evtushenko L."/>
        </authorList>
    </citation>
    <scope>NUCLEOTIDE SEQUENCE</scope>
    <source>
        <strain evidence="2">VKM B-2347</strain>
    </source>
</reference>
<sequence>MARRFAVGLAALCLLGALRPASALAQQTWLSDWAAQKSIEIRASDAAASPADANYDEPVPLAIGGAMVRRLTAAEQARSDRTVAAYRAAIGANAPSTLLWTGIETGNPLTRNEGYRWNSLRDQGLFDPEQRAKVVSELQALGLTNVRIGLSNHEIDLEDASTWKEHDALVADFAAAGLNLSLDLHHFGVEDRFRSVADDGTTLNEASYYLHPEWPDYFARFAAEAFARYGDKIRAVTLINEPETTVGFNSEMWNGAFPGWGDPRHGFYYVERAFAIATAAVKARVAIEAEMRKTGRRVLFMHTEGAVFKPGRPEFNRFTRFLPSDLILGQDWLMTSDLKPLTDQPLATLARLDRLKTAAARTSLDWLIRHYVLWPHDQEEREANRTRLVALVSGLRALHQALARDFHVTMGTDTLFAADYYAHNEDRGASGSWLDPQPQLYAAQMAAGERRGLYPLLVDYYNRYRLPMMIGETGTPFYAYGARWHAQMLLECAQAMADGVPMLGYTIYPLIDTFGWETALSAPKSETSENTGGILTIGLEARPFMRTLLQSLNNQIAETARVQDAGATVQ</sequence>
<name>A0A9W6J1J8_9HYPH</name>
<protein>
    <recommendedName>
        <fullName evidence="4">Glycoside hydrolase family 1 protein</fullName>
    </recommendedName>
</protein>
<dbReference type="Gene3D" id="3.20.20.80">
    <property type="entry name" value="Glycosidases"/>
    <property type="match status" value="2"/>
</dbReference>
<evidence type="ECO:0000256" key="1">
    <source>
        <dbReference type="SAM" id="SignalP"/>
    </source>
</evidence>
<evidence type="ECO:0000313" key="2">
    <source>
        <dbReference type="EMBL" id="GLK67669.1"/>
    </source>
</evidence>
<evidence type="ECO:0000313" key="3">
    <source>
        <dbReference type="Proteomes" id="UP001143372"/>
    </source>
</evidence>
<dbReference type="AlphaFoldDB" id="A0A9W6J1J8"/>
<reference evidence="2" key="1">
    <citation type="journal article" date="2014" name="Int. J. Syst. Evol. Microbiol.">
        <title>Complete genome sequence of Corynebacterium casei LMG S-19264T (=DSM 44701T), isolated from a smear-ripened cheese.</title>
        <authorList>
            <consortium name="US DOE Joint Genome Institute (JGI-PGF)"/>
            <person name="Walter F."/>
            <person name="Albersmeier A."/>
            <person name="Kalinowski J."/>
            <person name="Ruckert C."/>
        </authorList>
    </citation>
    <scope>NUCLEOTIDE SEQUENCE</scope>
    <source>
        <strain evidence="2">VKM B-2347</strain>
    </source>
</reference>